<dbReference type="SMART" id="SM00267">
    <property type="entry name" value="GGDEF"/>
    <property type="match status" value="1"/>
</dbReference>
<evidence type="ECO:0000256" key="1">
    <source>
        <dbReference type="ARBA" id="ARBA00012528"/>
    </source>
</evidence>
<dbReference type="Pfam" id="PF00990">
    <property type="entry name" value="GGDEF"/>
    <property type="match status" value="1"/>
</dbReference>
<dbReference type="Proteomes" id="UP000317550">
    <property type="component" value="Chromosome"/>
</dbReference>
<dbReference type="PANTHER" id="PTHR45138:SF9">
    <property type="entry name" value="DIGUANYLATE CYCLASE DGCM-RELATED"/>
    <property type="match status" value="1"/>
</dbReference>
<gene>
    <name evidence="6" type="ORF">FNU76_16045</name>
</gene>
<feature type="domain" description="GGDEF" evidence="5">
    <location>
        <begin position="424"/>
        <end position="554"/>
    </location>
</feature>
<proteinExistence type="predicted"/>
<dbReference type="GO" id="GO:1902201">
    <property type="term" value="P:negative regulation of bacterial-type flagellum-dependent cell motility"/>
    <property type="evidence" value="ECO:0007669"/>
    <property type="project" value="TreeGrafter"/>
</dbReference>
<dbReference type="InterPro" id="IPR029787">
    <property type="entry name" value="Nucleotide_cyclase"/>
</dbReference>
<feature type="coiled-coil region" evidence="4">
    <location>
        <begin position="345"/>
        <end position="393"/>
    </location>
</feature>
<evidence type="ECO:0000256" key="2">
    <source>
        <dbReference type="ARBA" id="ARBA00034247"/>
    </source>
</evidence>
<dbReference type="InterPro" id="IPR043128">
    <property type="entry name" value="Rev_trsase/Diguanyl_cyclase"/>
</dbReference>
<evidence type="ECO:0000259" key="5">
    <source>
        <dbReference type="PROSITE" id="PS50887"/>
    </source>
</evidence>
<evidence type="ECO:0000256" key="4">
    <source>
        <dbReference type="SAM" id="Coils"/>
    </source>
</evidence>
<keyword evidence="4" id="KW-0175">Coiled coil</keyword>
<comment type="catalytic activity">
    <reaction evidence="2">
        <text>2 GTP = 3',3'-c-di-GMP + 2 diphosphate</text>
        <dbReference type="Rhea" id="RHEA:24898"/>
        <dbReference type="ChEBI" id="CHEBI:33019"/>
        <dbReference type="ChEBI" id="CHEBI:37565"/>
        <dbReference type="ChEBI" id="CHEBI:58805"/>
        <dbReference type="EC" id="2.7.7.65"/>
    </reaction>
</comment>
<reference evidence="7" key="1">
    <citation type="submission" date="2019-07" db="EMBL/GenBank/DDBJ databases">
        <title>Chitinimonas sp. nov., isolated from Ny-Alesund, arctica soil.</title>
        <authorList>
            <person name="Xu Q."/>
            <person name="Peng F."/>
        </authorList>
    </citation>
    <scope>NUCLEOTIDE SEQUENCE [LARGE SCALE GENOMIC DNA]</scope>
    <source>
        <strain evidence="7">R3-44</strain>
    </source>
</reference>
<dbReference type="SUPFAM" id="SSF48452">
    <property type="entry name" value="TPR-like"/>
    <property type="match status" value="2"/>
</dbReference>
<protein>
    <recommendedName>
        <fullName evidence="1">diguanylate cyclase</fullName>
        <ecNumber evidence="1">2.7.7.65</ecNumber>
    </recommendedName>
</protein>
<accession>A0A516SI76</accession>
<dbReference type="InterPro" id="IPR011990">
    <property type="entry name" value="TPR-like_helical_dom_sf"/>
</dbReference>
<dbReference type="GO" id="GO:0005886">
    <property type="term" value="C:plasma membrane"/>
    <property type="evidence" value="ECO:0007669"/>
    <property type="project" value="TreeGrafter"/>
</dbReference>
<sequence length="554" mass="61083">MPSNRVMPSKPLQRLLLEGSSLLDTQPAGLLALADEVLEISRTTANQPGEIQAYYWRALAMRHLGDCAGAIETLHRAHALAKATRDQECLVLILLGYARISTVTGLYDAGLQFLYRAAGLGESALPPEHPTLLDIQRGYCIIKSQLGHFVAAIQEFKLLAERYMALGLVRDAVYCINNAGNNCSRMLDYQQALDYYAQAEALLRTHGDWPLLLAVLQTNRATPLWALGREPEALLALQEALPVLMAAGHRSSEVDARTKLGKLYIARGDYEAGEPLLLRALELAAESGFTPIRVEIHEALAAYYKAGKDFAAALAHFEAAVALKGEMSSREASERLDRGQTLIQLETALDEVDEERSKRRATEATNDQLRIMADALAEASRSQNRLVENLRREAQSDPLTGLANRRRLDERLFEEHQRASRYVRPLSLLFLDLDHFKHINDGFSHLTGDAVLRTTALVLNEQLRQCDVIGRFGGEEFVIVLPETAMSDALLVAGKLRAMVAAYNWSSIAVDLAVTISIGVTELSPGETVSAWLARTDAALYRAKHAGRDRVEPG</sequence>
<dbReference type="EMBL" id="CP041730">
    <property type="protein sequence ID" value="QDQ27738.1"/>
    <property type="molecule type" value="Genomic_DNA"/>
</dbReference>
<dbReference type="PROSITE" id="PS50005">
    <property type="entry name" value="TPR"/>
    <property type="match status" value="1"/>
</dbReference>
<dbReference type="GO" id="GO:0052621">
    <property type="term" value="F:diguanylate cyclase activity"/>
    <property type="evidence" value="ECO:0007669"/>
    <property type="project" value="UniProtKB-EC"/>
</dbReference>
<dbReference type="RefSeq" id="WP_144279126.1">
    <property type="nucleotide sequence ID" value="NZ_CP041730.1"/>
</dbReference>
<dbReference type="Gene3D" id="1.25.40.10">
    <property type="entry name" value="Tetratricopeptide repeat domain"/>
    <property type="match status" value="2"/>
</dbReference>
<dbReference type="FunFam" id="3.30.70.270:FF:000001">
    <property type="entry name" value="Diguanylate cyclase domain protein"/>
    <property type="match status" value="1"/>
</dbReference>
<dbReference type="GO" id="GO:0043709">
    <property type="term" value="P:cell adhesion involved in single-species biofilm formation"/>
    <property type="evidence" value="ECO:0007669"/>
    <property type="project" value="TreeGrafter"/>
</dbReference>
<dbReference type="SMART" id="SM00028">
    <property type="entry name" value="TPR"/>
    <property type="match status" value="4"/>
</dbReference>
<dbReference type="PANTHER" id="PTHR45138">
    <property type="entry name" value="REGULATORY COMPONENTS OF SENSORY TRANSDUCTION SYSTEM"/>
    <property type="match status" value="1"/>
</dbReference>
<feature type="repeat" description="TPR" evidence="3">
    <location>
        <begin position="254"/>
        <end position="287"/>
    </location>
</feature>
<dbReference type="Gene3D" id="3.30.70.270">
    <property type="match status" value="1"/>
</dbReference>
<evidence type="ECO:0000256" key="3">
    <source>
        <dbReference type="PROSITE-ProRule" id="PRU00339"/>
    </source>
</evidence>
<dbReference type="InterPro" id="IPR050469">
    <property type="entry name" value="Diguanylate_Cyclase"/>
</dbReference>
<dbReference type="AlphaFoldDB" id="A0A516SI76"/>
<dbReference type="CDD" id="cd01949">
    <property type="entry name" value="GGDEF"/>
    <property type="match status" value="1"/>
</dbReference>
<name>A0A516SI76_9NEIS</name>
<dbReference type="EC" id="2.7.7.65" evidence="1"/>
<dbReference type="SUPFAM" id="SSF55073">
    <property type="entry name" value="Nucleotide cyclase"/>
    <property type="match status" value="1"/>
</dbReference>
<dbReference type="OrthoDB" id="23692at2"/>
<dbReference type="PROSITE" id="PS50887">
    <property type="entry name" value="GGDEF"/>
    <property type="match status" value="1"/>
</dbReference>
<dbReference type="InterPro" id="IPR000160">
    <property type="entry name" value="GGDEF_dom"/>
</dbReference>
<evidence type="ECO:0000313" key="7">
    <source>
        <dbReference type="Proteomes" id="UP000317550"/>
    </source>
</evidence>
<dbReference type="InterPro" id="IPR019734">
    <property type="entry name" value="TPR_rpt"/>
</dbReference>
<keyword evidence="3" id="KW-0802">TPR repeat</keyword>
<evidence type="ECO:0000313" key="6">
    <source>
        <dbReference type="EMBL" id="QDQ27738.1"/>
    </source>
</evidence>
<dbReference type="Pfam" id="PF13424">
    <property type="entry name" value="TPR_12"/>
    <property type="match status" value="1"/>
</dbReference>
<dbReference type="KEGG" id="cari:FNU76_16045"/>
<organism evidence="6 7">
    <name type="scientific">Chitinimonas arctica</name>
    <dbReference type="NCBI Taxonomy" id="2594795"/>
    <lineage>
        <taxon>Bacteria</taxon>
        <taxon>Pseudomonadati</taxon>
        <taxon>Pseudomonadota</taxon>
        <taxon>Betaproteobacteria</taxon>
        <taxon>Neisseriales</taxon>
        <taxon>Chitinibacteraceae</taxon>
        <taxon>Chitinimonas</taxon>
    </lineage>
</organism>
<dbReference type="NCBIfam" id="TIGR00254">
    <property type="entry name" value="GGDEF"/>
    <property type="match status" value="1"/>
</dbReference>
<keyword evidence="7" id="KW-1185">Reference proteome</keyword>